<comment type="caution">
    <text evidence="1">The sequence shown here is derived from an EMBL/GenBank/DDBJ whole genome shotgun (WGS) entry which is preliminary data.</text>
</comment>
<proteinExistence type="predicted"/>
<protein>
    <submittedName>
        <fullName evidence="1">Uncharacterized protein</fullName>
    </submittedName>
</protein>
<organism evidence="1 2">
    <name type="scientific">Pseudomonas marginalis pv. marginalis</name>
    <dbReference type="NCBI Taxonomy" id="97473"/>
    <lineage>
        <taxon>Bacteria</taxon>
        <taxon>Pseudomonadati</taxon>
        <taxon>Pseudomonadota</taxon>
        <taxon>Gammaproteobacteria</taxon>
        <taxon>Pseudomonadales</taxon>
        <taxon>Pseudomonadaceae</taxon>
        <taxon>Pseudomonas</taxon>
    </lineage>
</organism>
<keyword evidence="2" id="KW-1185">Reference proteome</keyword>
<name>A0A3M4A613_PSEMA</name>
<evidence type="ECO:0000313" key="2">
    <source>
        <dbReference type="Proteomes" id="UP000276587"/>
    </source>
</evidence>
<sequence>MTSLTDTSEAATETPATLSSLAPTPIFNFSPSDTFAIVAMQVAKGKKIEHRRVEIPEQFHACPIFRALLQYFNSGECKNNSHTDAYHRILRFNSLAEWAAIEYPDAKVLPPAVMQDFAHHLRTVKNSKLNTICVYMSVYRTAFDNFLDNAYGNPALAEAAAAVREAIVYIPSVSNRAGQATPSLGQITNQPEKDELKIVRSTIHFCCRFLHEMNEQRLELLGDENVMRQLAIMLNECDGDYEKLRYSTTKTTRSTVYKAIAGAILESGNLRLKERLLHNRTEFSYDQIEYNSGLTIEEANRLIKSGLRVTGALDIYPENNAHKLHFNNIDYLYLIKHTPCEEVAFAWLLATDRVQLSGITDMRQGDLRITPSVASPIYTKNRSEQSIRDVPMHYSKSMQYHAYAVFDELKASFYRRFPETGDFMFNLPVTGNLQGVDSVLYRPLVMAAFPQTLQYQCLYKEDSEIETFADIVRRVAMNNRPIWDNKKRRHENAALGITGENPTPAKRQTISITAIAQSRAILDTDGGNPENEAFEKYSQEVVGADATAHSPGVKQVVYLNSSETKYRLNKRALFATNVGHLMVEDARKVQAAIRDEALISITDLKVMLGWAQEKDDTSEMEEFDALLLSAQRAGYTISPFGQLEKDSKTFIITNAITAALLMGYRDECINQMKNLSVEDELKAFSIAMQAAYTEEALEKFDIKTIAEGTEMLKKYTFPTPVIR</sequence>
<accession>A0A3M4A613</accession>
<reference evidence="1 2" key="1">
    <citation type="submission" date="2018-08" db="EMBL/GenBank/DDBJ databases">
        <title>Recombination of ecologically and evolutionarily significant loci maintains genetic cohesion in the Pseudomonas syringae species complex.</title>
        <authorList>
            <person name="Dillon M."/>
            <person name="Thakur S."/>
            <person name="Almeida R.N.D."/>
            <person name="Weir B.S."/>
            <person name="Guttman D.S."/>
        </authorList>
    </citation>
    <scope>NUCLEOTIDE SEQUENCE [LARGE SCALE GENOMIC DNA]</scope>
    <source>
        <strain evidence="1 2">ICMP 3555</strain>
    </source>
</reference>
<dbReference type="AlphaFoldDB" id="A0A3M4A613"/>
<evidence type="ECO:0000313" key="1">
    <source>
        <dbReference type="EMBL" id="RMP02367.1"/>
    </source>
</evidence>
<dbReference type="Proteomes" id="UP000276587">
    <property type="component" value="Unassembled WGS sequence"/>
</dbReference>
<dbReference type="EMBL" id="RBQF01000349">
    <property type="protein sequence ID" value="RMP02367.1"/>
    <property type="molecule type" value="Genomic_DNA"/>
</dbReference>
<gene>
    <name evidence="1" type="ORF">ALQ29_04471</name>
</gene>
<dbReference type="RefSeq" id="WP_147469623.1">
    <property type="nucleotide sequence ID" value="NZ_RBPW01000161.1"/>
</dbReference>